<feature type="transmembrane region" description="Helical" evidence="1">
    <location>
        <begin position="17"/>
        <end position="35"/>
    </location>
</feature>
<gene>
    <name evidence="2" type="ORF">dnm_021920</name>
</gene>
<dbReference type="AlphaFoldDB" id="A0A975GLT0"/>
<keyword evidence="1" id="KW-0812">Transmembrane</keyword>
<keyword evidence="3" id="KW-1185">Reference proteome</keyword>
<organism evidence="2 3">
    <name type="scientific">Desulfonema magnum</name>
    <dbReference type="NCBI Taxonomy" id="45655"/>
    <lineage>
        <taxon>Bacteria</taxon>
        <taxon>Pseudomonadati</taxon>
        <taxon>Thermodesulfobacteriota</taxon>
        <taxon>Desulfobacteria</taxon>
        <taxon>Desulfobacterales</taxon>
        <taxon>Desulfococcaceae</taxon>
        <taxon>Desulfonema</taxon>
    </lineage>
</organism>
<keyword evidence="1" id="KW-0472">Membrane</keyword>
<name>A0A975GLT0_9BACT</name>
<evidence type="ECO:0000256" key="1">
    <source>
        <dbReference type="SAM" id="Phobius"/>
    </source>
</evidence>
<keyword evidence="1" id="KW-1133">Transmembrane helix</keyword>
<evidence type="ECO:0000313" key="3">
    <source>
        <dbReference type="Proteomes" id="UP000663722"/>
    </source>
</evidence>
<accession>A0A975GLT0</accession>
<dbReference type="KEGG" id="dmm:dnm_021920"/>
<dbReference type="EMBL" id="CP061800">
    <property type="protein sequence ID" value="QTA86171.1"/>
    <property type="molecule type" value="Genomic_DNA"/>
</dbReference>
<protein>
    <submittedName>
        <fullName evidence="2">Uncharacterized protein</fullName>
    </submittedName>
</protein>
<sequence>MINKKIKNKWNSSFVRLFAQIANAPIFICIVCHYAENKSTSKSKPLTGSFVL</sequence>
<dbReference type="Proteomes" id="UP000663722">
    <property type="component" value="Chromosome"/>
</dbReference>
<reference evidence="2" key="1">
    <citation type="journal article" date="2021" name="Microb. Physiol.">
        <title>Proteogenomic Insights into the Physiology of Marine, Sulfate-Reducing, Filamentous Desulfonema limicola and Desulfonema magnum.</title>
        <authorList>
            <person name="Schnaars V."/>
            <person name="Wohlbrand L."/>
            <person name="Scheve S."/>
            <person name="Hinrichs C."/>
            <person name="Reinhardt R."/>
            <person name="Rabus R."/>
        </authorList>
    </citation>
    <scope>NUCLEOTIDE SEQUENCE</scope>
    <source>
        <strain evidence="2">4be13</strain>
    </source>
</reference>
<evidence type="ECO:0000313" key="2">
    <source>
        <dbReference type="EMBL" id="QTA86171.1"/>
    </source>
</evidence>
<proteinExistence type="predicted"/>